<evidence type="ECO:0000259" key="1">
    <source>
        <dbReference type="Pfam" id="PF01370"/>
    </source>
</evidence>
<dbReference type="PANTHER" id="PTHR43245">
    <property type="entry name" value="BIFUNCTIONAL POLYMYXIN RESISTANCE PROTEIN ARNA"/>
    <property type="match status" value="1"/>
</dbReference>
<dbReference type="PANTHER" id="PTHR43245:SF23">
    <property type="entry name" value="NAD(P)-BINDING DOMAIN-CONTAINING PROTEIN"/>
    <property type="match status" value="1"/>
</dbReference>
<evidence type="ECO:0000313" key="3">
    <source>
        <dbReference type="Proteomes" id="UP000680714"/>
    </source>
</evidence>
<dbReference type="InterPro" id="IPR001509">
    <property type="entry name" value="Epimerase_deHydtase"/>
</dbReference>
<sequence length="344" mass="38379">MRAASDVASIRAIDGRKVLIVGGAGYIGSVLTSHLLDSGYQVRCADKLVYGHGLSVVPHLNRPGYEFINTDLAEPTQFSKLLDGVTDVVLLAGLVGDPVTKNFPDAAARVNDQGHDTMIRLLDGRGLNRVVFISTCSNYGLIEGDQLADENFELKPLSLYAQSKVAVENKLLALKGQVDYTPVILRFATAFGLSPRMRFDLTISEFTRAMALGEDLLVFDAHTWRPYCHVRDFSELIRRSIEAPVKRVAFEVFNAGGETNNNTKQMIVDSILEQLPEARVRYQEHGSDPRNYRVNFSKVREHLFFTPRYTVADGIRELINAINQGMFHDIAQPTSFFGNWEPKV</sequence>
<accession>A0ABS5IH54</accession>
<protein>
    <submittedName>
        <fullName evidence="2">NAD(P)-dependent oxidoreductase</fullName>
    </submittedName>
</protein>
<gene>
    <name evidence="2" type="ORF">KEC16_18530</name>
</gene>
<organism evidence="2 3">
    <name type="scientific">Magnetospirillum sulfuroxidans</name>
    <dbReference type="NCBI Taxonomy" id="611300"/>
    <lineage>
        <taxon>Bacteria</taxon>
        <taxon>Pseudomonadati</taxon>
        <taxon>Pseudomonadota</taxon>
        <taxon>Alphaproteobacteria</taxon>
        <taxon>Rhodospirillales</taxon>
        <taxon>Rhodospirillaceae</taxon>
        <taxon>Magnetospirillum</taxon>
    </lineage>
</organism>
<comment type="caution">
    <text evidence="2">The sequence shown here is derived from an EMBL/GenBank/DDBJ whole genome shotgun (WGS) entry which is preliminary data.</text>
</comment>
<name>A0ABS5IH54_9PROT</name>
<dbReference type="EMBL" id="JAGTUF010000030">
    <property type="protein sequence ID" value="MBR9973727.1"/>
    <property type="molecule type" value="Genomic_DNA"/>
</dbReference>
<dbReference type="SUPFAM" id="SSF51735">
    <property type="entry name" value="NAD(P)-binding Rossmann-fold domains"/>
    <property type="match status" value="1"/>
</dbReference>
<keyword evidence="3" id="KW-1185">Reference proteome</keyword>
<dbReference type="InterPro" id="IPR036291">
    <property type="entry name" value="NAD(P)-bd_dom_sf"/>
</dbReference>
<feature type="domain" description="NAD-dependent epimerase/dehydratase" evidence="1">
    <location>
        <begin position="18"/>
        <end position="256"/>
    </location>
</feature>
<dbReference type="Gene3D" id="3.40.50.720">
    <property type="entry name" value="NAD(P)-binding Rossmann-like Domain"/>
    <property type="match status" value="1"/>
</dbReference>
<dbReference type="Proteomes" id="UP000680714">
    <property type="component" value="Unassembled WGS sequence"/>
</dbReference>
<evidence type="ECO:0000313" key="2">
    <source>
        <dbReference type="EMBL" id="MBR9973727.1"/>
    </source>
</evidence>
<proteinExistence type="predicted"/>
<reference evidence="2 3" key="1">
    <citation type="submission" date="2021-04" db="EMBL/GenBank/DDBJ databases">
        <title>Magnetospirillum sulfuroxidans sp. nov., a facultative chemolithoautotrophic sulfur-oxidizing alphaproteobacterium isolated from freshwater sediment and proposals for Paramagetospirillum gen. nov., and Magnetospirillaceae fam. nov.</title>
        <authorList>
            <person name="Koziaeva V."/>
            <person name="Geelhoed J.S."/>
            <person name="Sorokin D.Y."/>
            <person name="Grouzdev D.S."/>
        </authorList>
    </citation>
    <scope>NUCLEOTIDE SEQUENCE [LARGE SCALE GENOMIC DNA]</scope>
    <source>
        <strain evidence="2 3">J10</strain>
    </source>
</reference>
<dbReference type="InterPro" id="IPR050177">
    <property type="entry name" value="Lipid_A_modif_metabolic_enz"/>
</dbReference>
<dbReference type="CDD" id="cd08946">
    <property type="entry name" value="SDR_e"/>
    <property type="match status" value="1"/>
</dbReference>
<dbReference type="Pfam" id="PF01370">
    <property type="entry name" value="Epimerase"/>
    <property type="match status" value="1"/>
</dbReference>